<feature type="domain" description="Carboxymuconolactone decarboxylase-like" evidence="1">
    <location>
        <begin position="21"/>
        <end position="102"/>
    </location>
</feature>
<proteinExistence type="predicted"/>
<accession>A0ABT9TN08</accession>
<dbReference type="InterPro" id="IPR029032">
    <property type="entry name" value="AhpD-like"/>
</dbReference>
<dbReference type="Pfam" id="PF02627">
    <property type="entry name" value="CMD"/>
    <property type="match status" value="1"/>
</dbReference>
<dbReference type="Proteomes" id="UP001244563">
    <property type="component" value="Unassembled WGS sequence"/>
</dbReference>
<gene>
    <name evidence="2" type="ORF">J2T10_002702</name>
</gene>
<dbReference type="PANTHER" id="PTHR33570">
    <property type="entry name" value="4-CARBOXYMUCONOLACTONE DECARBOXYLASE FAMILY PROTEIN"/>
    <property type="match status" value="1"/>
</dbReference>
<evidence type="ECO:0000313" key="3">
    <source>
        <dbReference type="Proteomes" id="UP001244563"/>
    </source>
</evidence>
<name>A0ABT9TN08_PAENI</name>
<dbReference type="GO" id="GO:0047575">
    <property type="term" value="F:4-carboxymuconolactone decarboxylase activity"/>
    <property type="evidence" value="ECO:0007669"/>
    <property type="project" value="UniProtKB-EC"/>
</dbReference>
<evidence type="ECO:0000259" key="1">
    <source>
        <dbReference type="Pfam" id="PF02627"/>
    </source>
</evidence>
<organism evidence="2 3">
    <name type="scientific">Paenarthrobacter nicotinovorans</name>
    <name type="common">Arthrobacter nicotinovorans</name>
    <dbReference type="NCBI Taxonomy" id="29320"/>
    <lineage>
        <taxon>Bacteria</taxon>
        <taxon>Bacillati</taxon>
        <taxon>Actinomycetota</taxon>
        <taxon>Actinomycetes</taxon>
        <taxon>Micrococcales</taxon>
        <taxon>Micrococcaceae</taxon>
        <taxon>Paenarthrobacter</taxon>
    </lineage>
</organism>
<protein>
    <submittedName>
        <fullName evidence="2">4-carboxymuconolactone decarboxylase</fullName>
        <ecNumber evidence="2">4.1.1.44</ecNumber>
    </submittedName>
</protein>
<keyword evidence="2" id="KW-0456">Lyase</keyword>
<dbReference type="InterPro" id="IPR003779">
    <property type="entry name" value="CMD-like"/>
</dbReference>
<dbReference type="PANTHER" id="PTHR33570:SF2">
    <property type="entry name" value="CARBOXYMUCONOLACTONE DECARBOXYLASE-LIKE DOMAIN-CONTAINING PROTEIN"/>
    <property type="match status" value="1"/>
</dbReference>
<dbReference type="EMBL" id="JAUSSW010000007">
    <property type="protein sequence ID" value="MDQ0103045.1"/>
    <property type="molecule type" value="Genomic_DNA"/>
</dbReference>
<dbReference type="SUPFAM" id="SSF69118">
    <property type="entry name" value="AhpD-like"/>
    <property type="match status" value="1"/>
</dbReference>
<reference evidence="2 3" key="1">
    <citation type="submission" date="2023-07" db="EMBL/GenBank/DDBJ databases">
        <title>Sorghum-associated microbial communities from plants grown in Nebraska, USA.</title>
        <authorList>
            <person name="Schachtman D."/>
        </authorList>
    </citation>
    <scope>NUCLEOTIDE SEQUENCE [LARGE SCALE GENOMIC DNA]</scope>
    <source>
        <strain evidence="2 3">CC523</strain>
    </source>
</reference>
<keyword evidence="3" id="KW-1185">Reference proteome</keyword>
<dbReference type="InterPro" id="IPR052512">
    <property type="entry name" value="4CMD/NDH-1_regulator"/>
</dbReference>
<sequence>MGDPFVDKALSKAEGGPGWPLQQHVTEHVWGAVWGRDGLDRRSRSIATLSILIALRAHEELVGHVRGALTNGLTQEEIVNLVIHASAYCGAPAAMSAMRVVEGAFSDGSS</sequence>
<evidence type="ECO:0000313" key="2">
    <source>
        <dbReference type="EMBL" id="MDQ0103045.1"/>
    </source>
</evidence>
<dbReference type="EC" id="4.1.1.44" evidence="2"/>
<comment type="caution">
    <text evidence="2">The sequence shown here is derived from an EMBL/GenBank/DDBJ whole genome shotgun (WGS) entry which is preliminary data.</text>
</comment>
<dbReference type="Gene3D" id="1.20.1290.10">
    <property type="entry name" value="AhpD-like"/>
    <property type="match status" value="1"/>
</dbReference>